<gene>
    <name evidence="1" type="ORF">S06H3_03345</name>
</gene>
<evidence type="ECO:0000313" key="1">
    <source>
        <dbReference type="EMBL" id="GAH91684.1"/>
    </source>
</evidence>
<proteinExistence type="predicted"/>
<accession>X1KNG0</accession>
<name>X1KNG0_9ZZZZ</name>
<comment type="caution">
    <text evidence="1">The sequence shown here is derived from an EMBL/GenBank/DDBJ whole genome shotgun (WGS) entry which is preliminary data.</text>
</comment>
<organism evidence="1">
    <name type="scientific">marine sediment metagenome</name>
    <dbReference type="NCBI Taxonomy" id="412755"/>
    <lineage>
        <taxon>unclassified sequences</taxon>
        <taxon>metagenomes</taxon>
        <taxon>ecological metagenomes</taxon>
    </lineage>
</organism>
<protein>
    <submittedName>
        <fullName evidence="1">Uncharacterized protein</fullName>
    </submittedName>
</protein>
<feature type="non-terminal residue" evidence="1">
    <location>
        <position position="51"/>
    </location>
</feature>
<sequence length="51" mass="5660">MSPLDKHIEIEIHKLDVEAVLEDKVEEEVRTASGVIIAVERTTPSESEISS</sequence>
<dbReference type="EMBL" id="BARV01001079">
    <property type="protein sequence ID" value="GAH91684.1"/>
    <property type="molecule type" value="Genomic_DNA"/>
</dbReference>
<reference evidence="1" key="1">
    <citation type="journal article" date="2014" name="Front. Microbiol.">
        <title>High frequency of phylogenetically diverse reductive dehalogenase-homologous genes in deep subseafloor sedimentary metagenomes.</title>
        <authorList>
            <person name="Kawai M."/>
            <person name="Futagami T."/>
            <person name="Toyoda A."/>
            <person name="Takaki Y."/>
            <person name="Nishi S."/>
            <person name="Hori S."/>
            <person name="Arai W."/>
            <person name="Tsubouchi T."/>
            <person name="Morono Y."/>
            <person name="Uchiyama I."/>
            <person name="Ito T."/>
            <person name="Fujiyama A."/>
            <person name="Inagaki F."/>
            <person name="Takami H."/>
        </authorList>
    </citation>
    <scope>NUCLEOTIDE SEQUENCE</scope>
    <source>
        <strain evidence="1">Expedition CK06-06</strain>
    </source>
</reference>
<dbReference type="AlphaFoldDB" id="X1KNG0"/>